<proteinExistence type="predicted"/>
<protein>
    <submittedName>
        <fullName evidence="1">Uncharacterized protein</fullName>
    </submittedName>
</protein>
<gene>
    <name evidence="1" type="ORF">Micbo1qcDRAFT_160377</name>
</gene>
<evidence type="ECO:0000313" key="2">
    <source>
        <dbReference type="Proteomes" id="UP000070501"/>
    </source>
</evidence>
<feature type="non-terminal residue" evidence="1">
    <location>
        <position position="121"/>
    </location>
</feature>
<name>A0A136J650_9PEZI</name>
<accession>A0A136J650</accession>
<evidence type="ECO:0000313" key="1">
    <source>
        <dbReference type="EMBL" id="KXJ92634.1"/>
    </source>
</evidence>
<keyword evidence="2" id="KW-1185">Reference proteome</keyword>
<dbReference type="EMBL" id="KQ964248">
    <property type="protein sequence ID" value="KXJ92634.1"/>
    <property type="molecule type" value="Genomic_DNA"/>
</dbReference>
<reference evidence="2" key="1">
    <citation type="submission" date="2016-02" db="EMBL/GenBank/DDBJ databases">
        <title>Draft genome sequence of Microdochium bolleyi, a fungal endophyte of beachgrass.</title>
        <authorList>
            <consortium name="DOE Joint Genome Institute"/>
            <person name="David A.S."/>
            <person name="May G."/>
            <person name="Haridas S."/>
            <person name="Lim J."/>
            <person name="Wang M."/>
            <person name="Labutti K."/>
            <person name="Lipzen A."/>
            <person name="Barry K."/>
            <person name="Grigoriev I.V."/>
        </authorList>
    </citation>
    <scope>NUCLEOTIDE SEQUENCE [LARGE SCALE GENOMIC DNA]</scope>
    <source>
        <strain evidence="2">J235TASD1</strain>
    </source>
</reference>
<organism evidence="1 2">
    <name type="scientific">Microdochium bolleyi</name>
    <dbReference type="NCBI Taxonomy" id="196109"/>
    <lineage>
        <taxon>Eukaryota</taxon>
        <taxon>Fungi</taxon>
        <taxon>Dikarya</taxon>
        <taxon>Ascomycota</taxon>
        <taxon>Pezizomycotina</taxon>
        <taxon>Sordariomycetes</taxon>
        <taxon>Xylariomycetidae</taxon>
        <taxon>Xylariales</taxon>
        <taxon>Microdochiaceae</taxon>
        <taxon>Microdochium</taxon>
    </lineage>
</organism>
<sequence length="121" mass="13267">MSMGVWPSHWLLLTYASQRQDARRLACGRGGIVTRLSRPCCNCSTPGSWELLASWAPSCGLCLVVMCSKDIANEADHVSEAPCETPAETKSHVFCRFRSRRFDGMLEQAGRSAYGARSGPL</sequence>
<dbReference type="AlphaFoldDB" id="A0A136J650"/>
<dbReference type="InParanoid" id="A0A136J650"/>
<dbReference type="Proteomes" id="UP000070501">
    <property type="component" value="Unassembled WGS sequence"/>
</dbReference>